<gene>
    <name evidence="2" type="ORF">OM075_17190</name>
</gene>
<feature type="domain" description="DUF5675" evidence="1">
    <location>
        <begin position="6"/>
        <end position="133"/>
    </location>
</feature>
<accession>A0AAE3M6V3</accession>
<name>A0AAE3M6V3_9BACT</name>
<dbReference type="Pfam" id="PF18925">
    <property type="entry name" value="DUF5675"/>
    <property type="match status" value="1"/>
</dbReference>
<evidence type="ECO:0000259" key="1">
    <source>
        <dbReference type="Pfam" id="PF18925"/>
    </source>
</evidence>
<evidence type="ECO:0000313" key="3">
    <source>
        <dbReference type="Proteomes" id="UP001209229"/>
    </source>
</evidence>
<organism evidence="2 3">
    <name type="scientific">Plebeiibacterium sediminum</name>
    <dbReference type="NCBI Taxonomy" id="2992112"/>
    <lineage>
        <taxon>Bacteria</taxon>
        <taxon>Pseudomonadati</taxon>
        <taxon>Bacteroidota</taxon>
        <taxon>Bacteroidia</taxon>
        <taxon>Marinilabiliales</taxon>
        <taxon>Marinilabiliaceae</taxon>
        <taxon>Plebeiibacterium</taxon>
    </lineage>
</organism>
<dbReference type="Proteomes" id="UP001209229">
    <property type="component" value="Unassembled WGS sequence"/>
</dbReference>
<keyword evidence="3" id="KW-1185">Reference proteome</keyword>
<proteinExistence type="predicted"/>
<evidence type="ECO:0000313" key="2">
    <source>
        <dbReference type="EMBL" id="MCW3788209.1"/>
    </source>
</evidence>
<protein>
    <submittedName>
        <fullName evidence="2">DUF5675 family protein</fullName>
    </submittedName>
</protein>
<dbReference type="InterPro" id="IPR043732">
    <property type="entry name" value="DUF5675"/>
</dbReference>
<reference evidence="2" key="1">
    <citation type="submission" date="2022-10" db="EMBL/GenBank/DDBJ databases">
        <authorList>
            <person name="Yu W.X."/>
        </authorList>
    </citation>
    <scope>NUCLEOTIDE SEQUENCE</scope>
    <source>
        <strain evidence="2">AAT</strain>
    </source>
</reference>
<comment type="caution">
    <text evidence="2">The sequence shown here is derived from an EMBL/GenBank/DDBJ whole genome shotgun (WGS) entry which is preliminary data.</text>
</comment>
<dbReference type="EMBL" id="JAPDPJ010000046">
    <property type="protein sequence ID" value="MCW3788209.1"/>
    <property type="molecule type" value="Genomic_DNA"/>
</dbReference>
<sequence length="153" mass="17373">MMELTVLRYSAGKESTLGLLFIEGVFACYTLEDEQREIKVSGETRIPAGRYQVKLRTEGSHHLRYQQKFPQMHQGMLHITNVPGFKWILIHIGNDDDDTAGCLLVGDTSISNINQEGRINSSTVAYKRIYPIITSELVVGEEVWITYLDELPI</sequence>
<dbReference type="AlphaFoldDB" id="A0AAE3M6V3"/>
<dbReference type="RefSeq" id="WP_301191770.1">
    <property type="nucleotide sequence ID" value="NZ_JAPDPJ010000046.1"/>
</dbReference>